<gene>
    <name evidence="2" type="ORF">GCM10010466_30340</name>
</gene>
<evidence type="ECO:0000256" key="1">
    <source>
        <dbReference type="SAM" id="MobiDB-lite"/>
    </source>
</evidence>
<feature type="compositionally biased region" description="Low complexity" evidence="1">
    <location>
        <begin position="8"/>
        <end position="20"/>
    </location>
</feature>
<protein>
    <submittedName>
        <fullName evidence="2">Uncharacterized protein</fullName>
    </submittedName>
</protein>
<name>A0ABP6N5Q4_9ACTN</name>
<organism evidence="2 3">
    <name type="scientific">Planomonospora alba</name>
    <dbReference type="NCBI Taxonomy" id="161354"/>
    <lineage>
        <taxon>Bacteria</taxon>
        <taxon>Bacillati</taxon>
        <taxon>Actinomycetota</taxon>
        <taxon>Actinomycetes</taxon>
        <taxon>Streptosporangiales</taxon>
        <taxon>Streptosporangiaceae</taxon>
        <taxon>Planomonospora</taxon>
    </lineage>
</organism>
<feature type="compositionally biased region" description="Basic and acidic residues" evidence="1">
    <location>
        <begin position="24"/>
        <end position="33"/>
    </location>
</feature>
<sequence length="137" mass="14245">MEGRRPRGAGLDPAGAGPPAVRQGHGDPGDGQRRARTGGRRRVALAALASLVRDGRLRTSHAGRLYAVAKAGADDPVEKTALAQRSTVREALAALAGISDEGVGRLSAPLRSRLRTPEGPRSSRSAAGGGRARWSRR</sequence>
<evidence type="ECO:0000313" key="2">
    <source>
        <dbReference type="EMBL" id="GAA3137396.1"/>
    </source>
</evidence>
<keyword evidence="3" id="KW-1185">Reference proteome</keyword>
<accession>A0ABP6N5Q4</accession>
<comment type="caution">
    <text evidence="2">The sequence shown here is derived from an EMBL/GenBank/DDBJ whole genome shotgun (WGS) entry which is preliminary data.</text>
</comment>
<reference evidence="3" key="1">
    <citation type="journal article" date="2019" name="Int. J. Syst. Evol. Microbiol.">
        <title>The Global Catalogue of Microorganisms (GCM) 10K type strain sequencing project: providing services to taxonomists for standard genome sequencing and annotation.</title>
        <authorList>
            <consortium name="The Broad Institute Genomics Platform"/>
            <consortium name="The Broad Institute Genome Sequencing Center for Infectious Disease"/>
            <person name="Wu L."/>
            <person name="Ma J."/>
        </authorList>
    </citation>
    <scope>NUCLEOTIDE SEQUENCE [LARGE SCALE GENOMIC DNA]</scope>
    <source>
        <strain evidence="3">JCM 9373</strain>
    </source>
</reference>
<dbReference type="RefSeq" id="WP_344859891.1">
    <property type="nucleotide sequence ID" value="NZ_BAAAUT010000022.1"/>
</dbReference>
<feature type="region of interest" description="Disordered" evidence="1">
    <location>
        <begin position="105"/>
        <end position="137"/>
    </location>
</feature>
<proteinExistence type="predicted"/>
<feature type="region of interest" description="Disordered" evidence="1">
    <location>
        <begin position="1"/>
        <end position="41"/>
    </location>
</feature>
<dbReference type="Proteomes" id="UP001500320">
    <property type="component" value="Unassembled WGS sequence"/>
</dbReference>
<evidence type="ECO:0000313" key="3">
    <source>
        <dbReference type="Proteomes" id="UP001500320"/>
    </source>
</evidence>
<dbReference type="EMBL" id="BAAAUT010000022">
    <property type="protein sequence ID" value="GAA3137396.1"/>
    <property type="molecule type" value="Genomic_DNA"/>
</dbReference>